<reference evidence="1 2" key="1">
    <citation type="submission" date="2020-03" db="EMBL/GenBank/DDBJ databases">
        <authorList>
            <person name="Bakhshi Ganjeh M."/>
        </authorList>
    </citation>
    <scope>NUCLEOTIDE SEQUENCE [LARGE SCALE GENOMIC DNA]</scope>
    <source>
        <strain evidence="2">Iran 50</strain>
    </source>
</reference>
<dbReference type="Proteomes" id="UP000671960">
    <property type="component" value="Chromosome"/>
</dbReference>
<keyword evidence="2" id="KW-1185">Reference proteome</keyword>
<evidence type="ECO:0000313" key="1">
    <source>
        <dbReference type="EMBL" id="QTF08193.1"/>
    </source>
</evidence>
<gene>
    <name evidence="1" type="ORF">HC231_09935</name>
</gene>
<accession>A0ABX7UWY5</accession>
<dbReference type="EMBL" id="CP050854">
    <property type="protein sequence ID" value="QTF08193.1"/>
    <property type="molecule type" value="Genomic_DNA"/>
</dbReference>
<protein>
    <submittedName>
        <fullName evidence="1">Type III secretion protein</fullName>
    </submittedName>
</protein>
<name>A0ABX7UWY5_9GAMM</name>
<proteinExistence type="predicted"/>
<sequence>MNEEPAVFMTREAFLAAMSDVPTGCWRPQEGVSLLFRRRSREPELQLLLAFGRRYPGMLHQLLQRRFLEAETLADCSLSMNDQRDVALRCPLPETDEERRLALTKLWRLSGLPPL</sequence>
<evidence type="ECO:0000313" key="2">
    <source>
        <dbReference type="Proteomes" id="UP000671960"/>
    </source>
</evidence>
<dbReference type="RefSeq" id="WP_208230823.1">
    <property type="nucleotide sequence ID" value="NZ_CP050854.1"/>
</dbReference>
<organism evidence="1 2">
    <name type="scientific">Brenneria izadpanahii</name>
    <dbReference type="NCBI Taxonomy" id="2722756"/>
    <lineage>
        <taxon>Bacteria</taxon>
        <taxon>Pseudomonadati</taxon>
        <taxon>Pseudomonadota</taxon>
        <taxon>Gammaproteobacteria</taxon>
        <taxon>Enterobacterales</taxon>
        <taxon>Pectobacteriaceae</taxon>
        <taxon>Brenneria</taxon>
    </lineage>
</organism>